<protein>
    <submittedName>
        <fullName evidence="2">Uncharacterized protein</fullName>
    </submittedName>
</protein>
<feature type="region of interest" description="Disordered" evidence="1">
    <location>
        <begin position="27"/>
        <end position="48"/>
    </location>
</feature>
<organism evidence="2 3">
    <name type="scientific">Batillaria attramentaria</name>
    <dbReference type="NCBI Taxonomy" id="370345"/>
    <lineage>
        <taxon>Eukaryota</taxon>
        <taxon>Metazoa</taxon>
        <taxon>Spiralia</taxon>
        <taxon>Lophotrochozoa</taxon>
        <taxon>Mollusca</taxon>
        <taxon>Gastropoda</taxon>
        <taxon>Caenogastropoda</taxon>
        <taxon>Sorbeoconcha</taxon>
        <taxon>Cerithioidea</taxon>
        <taxon>Batillariidae</taxon>
        <taxon>Batillaria</taxon>
    </lineage>
</organism>
<proteinExistence type="predicted"/>
<comment type="caution">
    <text evidence="2">The sequence shown here is derived from an EMBL/GenBank/DDBJ whole genome shotgun (WGS) entry which is preliminary data.</text>
</comment>
<keyword evidence="3" id="KW-1185">Reference proteome</keyword>
<sequence length="119" mass="13151">MEWWSRLSVFPNLAQLQNFVVCTISPTPPAKSPLPSPPPPGSPTQHDLLFNLASGNERANDKPVISRLYWHFSSNFLDVTRRAETARAFQARVEGGGVRERGALGKRAGGGGWVERLRL</sequence>
<reference evidence="2 3" key="1">
    <citation type="journal article" date="2023" name="Sci. Data">
        <title>Genome assembly of the Korean intertidal mud-creeper Batillaria attramentaria.</title>
        <authorList>
            <person name="Patra A.K."/>
            <person name="Ho P.T."/>
            <person name="Jun S."/>
            <person name="Lee S.J."/>
            <person name="Kim Y."/>
            <person name="Won Y.J."/>
        </authorList>
    </citation>
    <scope>NUCLEOTIDE SEQUENCE [LARGE SCALE GENOMIC DNA]</scope>
    <source>
        <strain evidence="2">Wonlab-2016</strain>
    </source>
</reference>
<name>A0ABD0JHC9_9CAEN</name>
<evidence type="ECO:0000256" key="1">
    <source>
        <dbReference type="SAM" id="MobiDB-lite"/>
    </source>
</evidence>
<evidence type="ECO:0000313" key="3">
    <source>
        <dbReference type="Proteomes" id="UP001519460"/>
    </source>
</evidence>
<dbReference type="EMBL" id="JACVVK020000442">
    <property type="protein sequence ID" value="KAK7474254.1"/>
    <property type="molecule type" value="Genomic_DNA"/>
</dbReference>
<accession>A0ABD0JHC9</accession>
<dbReference type="AlphaFoldDB" id="A0ABD0JHC9"/>
<gene>
    <name evidence="2" type="ORF">BaRGS_00034497</name>
</gene>
<dbReference type="Proteomes" id="UP001519460">
    <property type="component" value="Unassembled WGS sequence"/>
</dbReference>
<evidence type="ECO:0000313" key="2">
    <source>
        <dbReference type="EMBL" id="KAK7474254.1"/>
    </source>
</evidence>
<feature type="compositionally biased region" description="Pro residues" evidence="1">
    <location>
        <begin position="27"/>
        <end position="42"/>
    </location>
</feature>